<dbReference type="EMBL" id="LXPS01000006">
    <property type="protein sequence ID" value="OAE48340.1"/>
    <property type="molecule type" value="Genomic_DNA"/>
</dbReference>
<feature type="transmembrane region" description="Helical" evidence="5">
    <location>
        <begin position="65"/>
        <end position="81"/>
    </location>
</feature>
<feature type="transmembrane region" description="Helical" evidence="5">
    <location>
        <begin position="359"/>
        <end position="375"/>
    </location>
</feature>
<protein>
    <submittedName>
        <fullName evidence="7">Exopolysaccharide biosynthesis protein</fullName>
    </submittedName>
</protein>
<dbReference type="AlphaFoldDB" id="A0A176XFU6"/>
<dbReference type="InterPro" id="IPR007016">
    <property type="entry name" value="O-antigen_ligase-rel_domated"/>
</dbReference>
<evidence type="ECO:0000256" key="3">
    <source>
        <dbReference type="ARBA" id="ARBA00022989"/>
    </source>
</evidence>
<feature type="domain" description="O-antigen ligase-related" evidence="6">
    <location>
        <begin position="189"/>
        <end position="336"/>
    </location>
</feature>
<dbReference type="PANTHER" id="PTHR37422:SF17">
    <property type="entry name" value="O-ANTIGEN LIGASE"/>
    <property type="match status" value="1"/>
</dbReference>
<comment type="subcellular location">
    <subcellularLocation>
        <location evidence="1">Membrane</location>
        <topology evidence="1">Multi-pass membrane protein</topology>
    </subcellularLocation>
</comment>
<comment type="caution">
    <text evidence="7">The sequence shown here is derived from an EMBL/GenBank/DDBJ whole genome shotgun (WGS) entry which is preliminary data.</text>
</comment>
<feature type="transmembrane region" description="Helical" evidence="5">
    <location>
        <begin position="155"/>
        <end position="171"/>
    </location>
</feature>
<dbReference type="PANTHER" id="PTHR37422">
    <property type="entry name" value="TEICHURONIC ACID BIOSYNTHESIS PROTEIN TUAE"/>
    <property type="match status" value="1"/>
</dbReference>
<evidence type="ECO:0000256" key="5">
    <source>
        <dbReference type="SAM" id="Phobius"/>
    </source>
</evidence>
<evidence type="ECO:0000256" key="1">
    <source>
        <dbReference type="ARBA" id="ARBA00004141"/>
    </source>
</evidence>
<feature type="transmembrane region" description="Helical" evidence="5">
    <location>
        <begin position="202"/>
        <end position="222"/>
    </location>
</feature>
<evidence type="ECO:0000259" key="6">
    <source>
        <dbReference type="Pfam" id="PF04932"/>
    </source>
</evidence>
<proteinExistence type="predicted"/>
<feature type="transmembrane region" description="Helical" evidence="5">
    <location>
        <begin position="118"/>
        <end position="135"/>
    </location>
</feature>
<evidence type="ECO:0000256" key="2">
    <source>
        <dbReference type="ARBA" id="ARBA00022692"/>
    </source>
</evidence>
<organism evidence="7 8">
    <name type="scientific">Agrobacterium tumefaciens</name>
    <dbReference type="NCBI Taxonomy" id="358"/>
    <lineage>
        <taxon>Bacteria</taxon>
        <taxon>Pseudomonadati</taxon>
        <taxon>Pseudomonadota</taxon>
        <taxon>Alphaproteobacteria</taxon>
        <taxon>Hyphomicrobiales</taxon>
        <taxon>Rhizobiaceae</taxon>
        <taxon>Rhizobium/Agrobacterium group</taxon>
        <taxon>Agrobacterium</taxon>
        <taxon>Agrobacterium tumefaciens complex</taxon>
    </lineage>
</organism>
<evidence type="ECO:0000313" key="7">
    <source>
        <dbReference type="EMBL" id="OAE48340.1"/>
    </source>
</evidence>
<name>A0A176XFU6_AGRTU</name>
<reference evidence="7 8" key="1">
    <citation type="submission" date="2016-05" db="EMBL/GenBank/DDBJ databases">
        <authorList>
            <person name="Lavstsen T."/>
            <person name="Jespersen J.S."/>
        </authorList>
    </citation>
    <scope>NUCLEOTIDE SEQUENCE [LARGE SCALE GENOMIC DNA]</scope>
    <source>
        <strain evidence="7 8">KCJ1736</strain>
    </source>
</reference>
<feature type="transmembrane region" description="Helical" evidence="5">
    <location>
        <begin position="35"/>
        <end position="53"/>
    </location>
</feature>
<dbReference type="Proteomes" id="UP000077098">
    <property type="component" value="Unassembled WGS sequence"/>
</dbReference>
<dbReference type="GO" id="GO:0016020">
    <property type="term" value="C:membrane"/>
    <property type="evidence" value="ECO:0007669"/>
    <property type="project" value="UniProtKB-SubCell"/>
</dbReference>
<gene>
    <name evidence="7" type="ORF">A7J57_21875</name>
</gene>
<feature type="transmembrane region" description="Helical" evidence="5">
    <location>
        <begin position="328"/>
        <end position="347"/>
    </location>
</feature>
<dbReference type="RefSeq" id="WP_063947840.1">
    <property type="nucleotide sequence ID" value="NZ_LXPS01000006.1"/>
</dbReference>
<keyword evidence="4 5" id="KW-0472">Membrane</keyword>
<sequence>MKILKSTLIDPDHNKIYGIFATASSFLVFAYSQQIGAIAVVFYYGLWIPLVFVDYRRVLGNYSRYFWIFAFAVFCFLSAFWSQAPGVSFRAAIQYLSHTACALIAMRVLSTATLTQGGALGCAVVLVYSLIFGRYESDALDGSYTFVGAFASKNQLGLFASLGCLLSYGTLMLTARKGWVFIALITGPLSFYNLLASQSATSIITTMAVLALAVAMQLTLVLAPKHRVIFCLMVFLGAVLCGTFILQIGGTGSLLEAFGKDSTLTGRTYLWQQGIAALGESPLFGVGYQGYWVTGLADAERLWDEFYIPSRSGFHFHNTYIETAVETGIFGTVCLILVVLTTLWGHLARFLTRRRHVESLLLFAVTALLTCRSFVEIDVLFAYQIGPFLLYFVAGKLTVRRDFIVFPTARTIRTVRCACTKATWTEGSGAKILSSLSHIAD</sequence>
<dbReference type="InterPro" id="IPR051533">
    <property type="entry name" value="WaaL-like"/>
</dbReference>
<keyword evidence="3 5" id="KW-1133">Transmembrane helix</keyword>
<accession>A0A176XFU6</accession>
<feature type="transmembrane region" description="Helical" evidence="5">
    <location>
        <begin position="229"/>
        <end position="249"/>
    </location>
</feature>
<evidence type="ECO:0000256" key="4">
    <source>
        <dbReference type="ARBA" id="ARBA00023136"/>
    </source>
</evidence>
<dbReference type="Pfam" id="PF04932">
    <property type="entry name" value="Wzy_C"/>
    <property type="match status" value="1"/>
</dbReference>
<keyword evidence="2 5" id="KW-0812">Transmembrane</keyword>
<evidence type="ECO:0000313" key="8">
    <source>
        <dbReference type="Proteomes" id="UP000077098"/>
    </source>
</evidence>